<evidence type="ECO:0000313" key="3">
    <source>
        <dbReference type="EMBL" id="WAW10862.1"/>
    </source>
</evidence>
<sequence>MMSISQKSAAGAEHYYLHMQERSGKIEEYYSREGAGEWHGAGAEKLGLSGEVAAEDFRQMVRGFDPKTGEAMTQNAGADNRRAGWDCTLSAPKSVSAAWAVASDSDREKIEAAHKNAVAAALDIVQEKAAYTRTGAGSVVHEKAEIIIASFDHFTSRAVEPQLHTHNFIFNASIRADGTVGAIESRYLYQWQKVAGTVYQSELARGLEKIGYTTSKDGDEFIKLSVVPESLCDAWSSRRAAIETELEKRGATSARAAEVAALGTREAKQKNHDAHELRQRWQAEAKEHNFTTENVQSGPEIVRPDVDPAGLADTGLKGATELDSLVTEKDLYLSAARQSLDSAGGKAQIEKVVAEMKSQAIEMVRDTSFQSRDGRTIDREEIKYTTREILEAERFVLNNSLVRMGEGKHVLPAETVRQAVAEYQQRKGFELTDDQLRSIEHIAHGRDGVGLIIGDAGTGKSTMSEVVKKAFESEGFTVLGAAPSNKAARGLQESSGIRSQTIDRLLIDIENNPQKIDSKTVILLDEAGMVGSLNAAALQKAADQAGAKLVYLGDNKQLPSVAAGGMFSRVAEQCGYERLDTNMRQREAEHKQAVTQMSRGEAAEAMKFYVEKGNVCVEATYRAAVEKCAESYLSDRAKVGANNTICLASTNKQVDDINSKIRENLKEQGELGREKEYQIGKDAQPLSLAVGDRIIFNEKHKESGALKADTATVRAHAENGQILIERDGRQQTVDPSSIEIKHGYASTTHKAQGATLERATVFSSAQTSREMAYVQASRAREETTFVFTSHTIREMEKQAQPTPELIEKAERAAARQGQELPESARESFYSAKQYLIDNGIADLRVRDANEMRLEAMRETLDAMAQSRQKETTHDFTPRDEFEKARLANEKTAETIEKKPTEKEVKEPAKTQEKTAAPQKETAAKDDFTYSK</sequence>
<dbReference type="EMBL" id="CP098242">
    <property type="protein sequence ID" value="WAW10862.1"/>
    <property type="molecule type" value="Genomic_DNA"/>
</dbReference>
<keyword evidence="4" id="KW-1185">Reference proteome</keyword>
<dbReference type="AlphaFoldDB" id="A0A9E9LY73"/>
<dbReference type="Pfam" id="PF08751">
    <property type="entry name" value="TrwC"/>
    <property type="match status" value="1"/>
</dbReference>
<dbReference type="InterPro" id="IPR027417">
    <property type="entry name" value="P-loop_NTPase"/>
</dbReference>
<dbReference type="CDD" id="cd18809">
    <property type="entry name" value="SF1_C_RecD"/>
    <property type="match status" value="1"/>
</dbReference>
<dbReference type="KEGG" id="ovb:NB640_04240"/>
<dbReference type="Gene3D" id="2.30.30.940">
    <property type="match status" value="1"/>
</dbReference>
<dbReference type="InterPro" id="IPR014059">
    <property type="entry name" value="TraI/TrwC_relax"/>
</dbReference>
<protein>
    <submittedName>
        <fullName evidence="3">Relaxase domain-containing protein</fullName>
    </submittedName>
</protein>
<feature type="compositionally biased region" description="Basic and acidic residues" evidence="1">
    <location>
        <begin position="867"/>
        <end position="912"/>
    </location>
</feature>
<accession>A0A9E9LY73</accession>
<feature type="domain" description="TrwC relaxase" evidence="2">
    <location>
        <begin position="10"/>
        <end position="287"/>
    </location>
</feature>
<dbReference type="SUPFAM" id="SSF55464">
    <property type="entry name" value="Origin of replication-binding domain, RBD-like"/>
    <property type="match status" value="1"/>
</dbReference>
<feature type="region of interest" description="Disordered" evidence="1">
    <location>
        <begin position="863"/>
        <end position="931"/>
    </location>
</feature>
<dbReference type="RefSeq" id="WP_269309929.1">
    <property type="nucleotide sequence ID" value="NZ_CP098242.1"/>
</dbReference>
<dbReference type="CDD" id="cd17933">
    <property type="entry name" value="DEXSc_RecD-like"/>
    <property type="match status" value="1"/>
</dbReference>
<dbReference type="Pfam" id="PF13604">
    <property type="entry name" value="AAA_30"/>
    <property type="match status" value="1"/>
</dbReference>
<dbReference type="NCBIfam" id="TIGR02686">
    <property type="entry name" value="relax_trwC"/>
    <property type="match status" value="1"/>
</dbReference>
<dbReference type="Proteomes" id="UP001156215">
    <property type="component" value="Chromosome"/>
</dbReference>
<gene>
    <name evidence="3" type="ORF">NB640_04240</name>
</gene>
<dbReference type="Gene3D" id="3.40.50.300">
    <property type="entry name" value="P-loop containing nucleotide triphosphate hydrolases"/>
    <property type="match status" value="2"/>
</dbReference>
<evidence type="ECO:0000259" key="2">
    <source>
        <dbReference type="Pfam" id="PF08751"/>
    </source>
</evidence>
<feature type="compositionally biased region" description="Basic and acidic residues" evidence="1">
    <location>
        <begin position="921"/>
        <end position="931"/>
    </location>
</feature>
<organism evidence="3 4">
    <name type="scientific">Oxalobacter vibrioformis</name>
    <dbReference type="NCBI Taxonomy" id="933080"/>
    <lineage>
        <taxon>Bacteria</taxon>
        <taxon>Pseudomonadati</taxon>
        <taxon>Pseudomonadota</taxon>
        <taxon>Betaproteobacteria</taxon>
        <taxon>Burkholderiales</taxon>
        <taxon>Oxalobacteraceae</taxon>
        <taxon>Oxalobacter</taxon>
    </lineage>
</organism>
<dbReference type="InterPro" id="IPR014862">
    <property type="entry name" value="TrwC"/>
</dbReference>
<evidence type="ECO:0000256" key="1">
    <source>
        <dbReference type="SAM" id="MobiDB-lite"/>
    </source>
</evidence>
<proteinExistence type="predicted"/>
<dbReference type="SUPFAM" id="SSF52540">
    <property type="entry name" value="P-loop containing nucleoside triphosphate hydrolases"/>
    <property type="match status" value="2"/>
</dbReference>
<name>A0A9E9LY73_9BURK</name>
<reference evidence="3" key="1">
    <citation type="journal article" date="2022" name="Front. Microbiol.">
        <title>New perspectives on an old grouping: The genomic and phenotypic variability of Oxalobacter formigenes and the implications for calcium oxalate stone prevention.</title>
        <authorList>
            <person name="Chmiel J.A."/>
            <person name="Carr C."/>
            <person name="Stuivenberg G.A."/>
            <person name="Venema R."/>
            <person name="Chanyi R.M."/>
            <person name="Al K.F."/>
            <person name="Giguere D."/>
            <person name="Say H."/>
            <person name="Akouris P.P."/>
            <person name="Dominguez Romero S.A."/>
            <person name="Kwong A."/>
            <person name="Tai V."/>
            <person name="Koval S.F."/>
            <person name="Razvi H."/>
            <person name="Bjazevic J."/>
            <person name="Burton J.P."/>
        </authorList>
    </citation>
    <scope>NUCLEOTIDE SEQUENCE</scope>
    <source>
        <strain evidence="3">WoOx3</strain>
    </source>
</reference>
<evidence type="ECO:0000313" key="4">
    <source>
        <dbReference type="Proteomes" id="UP001156215"/>
    </source>
</evidence>
<dbReference type="NCBIfam" id="NF041492">
    <property type="entry name" value="MobF"/>
    <property type="match status" value="1"/>
</dbReference>